<feature type="transmembrane region" description="Helical" evidence="7">
    <location>
        <begin position="251"/>
        <end position="281"/>
    </location>
</feature>
<evidence type="ECO:0000259" key="8">
    <source>
        <dbReference type="Pfam" id="PF03600"/>
    </source>
</evidence>
<dbReference type="GO" id="GO:0055085">
    <property type="term" value="P:transmembrane transport"/>
    <property type="evidence" value="ECO:0007669"/>
    <property type="project" value="InterPro"/>
</dbReference>
<dbReference type="AlphaFoldDB" id="A0A9W6HJY6"/>
<dbReference type="Pfam" id="PF03600">
    <property type="entry name" value="CitMHS"/>
    <property type="match status" value="1"/>
</dbReference>
<evidence type="ECO:0000256" key="2">
    <source>
        <dbReference type="ARBA" id="ARBA00022448"/>
    </source>
</evidence>
<evidence type="ECO:0000313" key="9">
    <source>
        <dbReference type="EMBL" id="GLJ81158.1"/>
    </source>
</evidence>
<organism evidence="9 10">
    <name type="scientific">Microbacterium imperiale</name>
    <dbReference type="NCBI Taxonomy" id="33884"/>
    <lineage>
        <taxon>Bacteria</taxon>
        <taxon>Bacillati</taxon>
        <taxon>Actinomycetota</taxon>
        <taxon>Actinomycetes</taxon>
        <taxon>Micrococcales</taxon>
        <taxon>Microbacteriaceae</taxon>
        <taxon>Microbacterium</taxon>
    </lineage>
</organism>
<dbReference type="InterPro" id="IPR004680">
    <property type="entry name" value="Cit_transptr-like_dom"/>
</dbReference>
<reference evidence="9" key="2">
    <citation type="submission" date="2023-01" db="EMBL/GenBank/DDBJ databases">
        <authorList>
            <person name="Sun Q."/>
            <person name="Evtushenko L."/>
        </authorList>
    </citation>
    <scope>NUCLEOTIDE SEQUENCE</scope>
    <source>
        <strain evidence="9">VKM Ac-1447</strain>
    </source>
</reference>
<feature type="transmembrane region" description="Helical" evidence="7">
    <location>
        <begin position="293"/>
        <end position="313"/>
    </location>
</feature>
<proteinExistence type="predicted"/>
<keyword evidence="4" id="KW-0677">Repeat</keyword>
<gene>
    <name evidence="9" type="ORF">GCM10017586_28410</name>
</gene>
<feature type="transmembrane region" description="Helical" evidence="7">
    <location>
        <begin position="59"/>
        <end position="76"/>
    </location>
</feature>
<dbReference type="GO" id="GO:0005886">
    <property type="term" value="C:plasma membrane"/>
    <property type="evidence" value="ECO:0007669"/>
    <property type="project" value="TreeGrafter"/>
</dbReference>
<dbReference type="CDD" id="cd01115">
    <property type="entry name" value="SLC13_permease"/>
    <property type="match status" value="1"/>
</dbReference>
<keyword evidence="2" id="KW-0813">Transport</keyword>
<evidence type="ECO:0000256" key="1">
    <source>
        <dbReference type="ARBA" id="ARBA00004141"/>
    </source>
</evidence>
<feature type="transmembrane region" description="Helical" evidence="7">
    <location>
        <begin position="352"/>
        <end position="372"/>
    </location>
</feature>
<keyword evidence="10" id="KW-1185">Reference proteome</keyword>
<feature type="transmembrane region" description="Helical" evidence="7">
    <location>
        <begin position="379"/>
        <end position="397"/>
    </location>
</feature>
<dbReference type="EMBL" id="BSEO01000014">
    <property type="protein sequence ID" value="GLJ81158.1"/>
    <property type="molecule type" value="Genomic_DNA"/>
</dbReference>
<dbReference type="PANTHER" id="PTHR43652:SF1">
    <property type="entry name" value="RESPONSE REGULATOR"/>
    <property type="match status" value="1"/>
</dbReference>
<reference evidence="9" key="1">
    <citation type="journal article" date="2014" name="Int. J. Syst. Evol. Microbiol.">
        <title>Complete genome sequence of Corynebacterium casei LMG S-19264T (=DSM 44701T), isolated from a smear-ripened cheese.</title>
        <authorList>
            <consortium name="US DOE Joint Genome Institute (JGI-PGF)"/>
            <person name="Walter F."/>
            <person name="Albersmeier A."/>
            <person name="Kalinowski J."/>
            <person name="Ruckert C."/>
        </authorList>
    </citation>
    <scope>NUCLEOTIDE SEQUENCE</scope>
    <source>
        <strain evidence="9">VKM Ac-1447</strain>
    </source>
</reference>
<feature type="transmembrane region" description="Helical" evidence="7">
    <location>
        <begin position="96"/>
        <end position="128"/>
    </location>
</feature>
<feature type="transmembrane region" description="Helical" evidence="7">
    <location>
        <begin position="417"/>
        <end position="437"/>
    </location>
</feature>
<feature type="transmembrane region" description="Helical" evidence="7">
    <location>
        <begin position="30"/>
        <end position="47"/>
    </location>
</feature>
<evidence type="ECO:0000313" key="10">
    <source>
        <dbReference type="Proteomes" id="UP001142317"/>
    </source>
</evidence>
<keyword evidence="3 7" id="KW-0812">Transmembrane</keyword>
<comment type="caution">
    <text evidence="9">The sequence shown here is derived from an EMBL/GenBank/DDBJ whole genome shotgun (WGS) entry which is preliminary data.</text>
</comment>
<name>A0A9W6HJY6_9MICO</name>
<evidence type="ECO:0000256" key="7">
    <source>
        <dbReference type="SAM" id="Phobius"/>
    </source>
</evidence>
<evidence type="ECO:0000256" key="4">
    <source>
        <dbReference type="ARBA" id="ARBA00022737"/>
    </source>
</evidence>
<evidence type="ECO:0000256" key="6">
    <source>
        <dbReference type="ARBA" id="ARBA00023136"/>
    </source>
</evidence>
<evidence type="ECO:0000256" key="3">
    <source>
        <dbReference type="ARBA" id="ARBA00022692"/>
    </source>
</evidence>
<comment type="subcellular location">
    <subcellularLocation>
        <location evidence="1">Membrane</location>
        <topology evidence="1">Multi-pass membrane protein</topology>
    </subcellularLocation>
</comment>
<feature type="transmembrane region" description="Helical" evidence="7">
    <location>
        <begin position="175"/>
        <end position="198"/>
    </location>
</feature>
<evidence type="ECO:0000256" key="5">
    <source>
        <dbReference type="ARBA" id="ARBA00022989"/>
    </source>
</evidence>
<feature type="domain" description="Citrate transporter-like" evidence="8">
    <location>
        <begin position="18"/>
        <end position="386"/>
    </location>
</feature>
<feature type="transmembrane region" description="Helical" evidence="7">
    <location>
        <begin position="140"/>
        <end position="163"/>
    </location>
</feature>
<keyword evidence="6 7" id="KW-0472">Membrane</keyword>
<dbReference type="Proteomes" id="UP001142317">
    <property type="component" value="Unassembled WGS sequence"/>
</dbReference>
<feature type="transmembrane region" description="Helical" evidence="7">
    <location>
        <begin position="320"/>
        <end position="346"/>
    </location>
</feature>
<accession>A0A9W6HJY6</accession>
<feature type="transmembrane region" description="Helical" evidence="7">
    <location>
        <begin position="7"/>
        <end position="24"/>
    </location>
</feature>
<dbReference type="PANTHER" id="PTHR43652">
    <property type="entry name" value="BASIC AMINO ACID ANTIPORTER YFCC-RELATED"/>
    <property type="match status" value="1"/>
</dbReference>
<sequence length="439" mass="44876">MERVDPIVATFLILAAAIVAFLSARVPLEIVAVGVALALWATGVLTLPEALAGFGDPTVLFIASLFVLASALDTSGVTRWVGSVILARAGTRRGRILLWVGGIVAVLTALISINGAVAALIPVAAVIARRAKVPTSQLMIPLAFVASAASLLTLTGTPVNVVVSDLAATEAGRPFGFFEFALVGIPLVAATIAVIIVLGPRLLPHHGPDAAPATHTERETETLSLLPESVRTGAVTTVTDTRLGRGSRRTLVITAAMVVLLATGVAPPAVAGLAAAAAVVATRVVRLPDLYHGISWTTLVLIAGMIPLSVAFLETGAADVVAAGLLSVVGEADPHLALLVVCVAVVVLGQFISNVATVLIIAPVAASIAATLEVSALPFLMALTVAGAASFLTPVATPANLMVMAPGGYRFGDYWRLGLPLAALFLVAAVLYVPLIWRF</sequence>
<dbReference type="InterPro" id="IPR051679">
    <property type="entry name" value="DASS-Related_Transporters"/>
</dbReference>
<keyword evidence="5 7" id="KW-1133">Transmembrane helix</keyword>
<protein>
    <recommendedName>
        <fullName evidence="8">Citrate transporter-like domain-containing protein</fullName>
    </recommendedName>
</protein>